<evidence type="ECO:0000259" key="2">
    <source>
        <dbReference type="Pfam" id="PF08751"/>
    </source>
</evidence>
<dbReference type="AlphaFoldDB" id="A0A1I7BDY0"/>
<dbReference type="InterPro" id="IPR027417">
    <property type="entry name" value="P-loop_NTPase"/>
</dbReference>
<proteinExistence type="predicted"/>
<dbReference type="Pfam" id="PF13604">
    <property type="entry name" value="AAA_30"/>
    <property type="match status" value="1"/>
</dbReference>
<feature type="compositionally biased region" description="Basic and acidic residues" evidence="1">
    <location>
        <begin position="1160"/>
        <end position="1172"/>
    </location>
</feature>
<evidence type="ECO:0000256" key="1">
    <source>
        <dbReference type="SAM" id="MobiDB-lite"/>
    </source>
</evidence>
<name>A0A1I7BDY0_9ACTN</name>
<protein>
    <submittedName>
        <fullName evidence="3">AAA domain-containing protein</fullName>
    </submittedName>
</protein>
<keyword evidence="4" id="KW-1185">Reference proteome</keyword>
<dbReference type="NCBIfam" id="NF041492">
    <property type="entry name" value="MobF"/>
    <property type="match status" value="1"/>
</dbReference>
<organism evidence="3 4">
    <name type="scientific">Geodermatophilus amargosae</name>
    <dbReference type="NCBI Taxonomy" id="1296565"/>
    <lineage>
        <taxon>Bacteria</taxon>
        <taxon>Bacillati</taxon>
        <taxon>Actinomycetota</taxon>
        <taxon>Actinomycetes</taxon>
        <taxon>Geodermatophilales</taxon>
        <taxon>Geodermatophilaceae</taxon>
        <taxon>Geodermatophilus</taxon>
    </lineage>
</organism>
<evidence type="ECO:0000313" key="4">
    <source>
        <dbReference type="Proteomes" id="UP000199546"/>
    </source>
</evidence>
<feature type="region of interest" description="Disordered" evidence="1">
    <location>
        <begin position="1160"/>
        <end position="1209"/>
    </location>
</feature>
<accession>A0A1I7BDY0</accession>
<dbReference type="EMBL" id="FPBA01000013">
    <property type="protein sequence ID" value="SFT85409.1"/>
    <property type="molecule type" value="Genomic_DNA"/>
</dbReference>
<dbReference type="SUPFAM" id="SSF52540">
    <property type="entry name" value="P-loop containing nucleoside triphosphate hydrolases"/>
    <property type="match status" value="2"/>
</dbReference>
<dbReference type="Gene3D" id="2.30.30.940">
    <property type="match status" value="1"/>
</dbReference>
<reference evidence="4" key="1">
    <citation type="submission" date="2016-10" db="EMBL/GenBank/DDBJ databases">
        <authorList>
            <person name="Varghese N."/>
            <person name="Submissions S."/>
        </authorList>
    </citation>
    <scope>NUCLEOTIDE SEQUENCE [LARGE SCALE GENOMIC DNA]</scope>
    <source>
        <strain evidence="4">DSM 46136</strain>
    </source>
</reference>
<feature type="domain" description="TrwC relaxase" evidence="2">
    <location>
        <begin position="14"/>
        <end position="303"/>
    </location>
</feature>
<gene>
    <name evidence="3" type="ORF">SAMN05660657_03534</name>
</gene>
<dbReference type="SUPFAM" id="SSF55464">
    <property type="entry name" value="Origin of replication-binding domain, RBD-like"/>
    <property type="match status" value="1"/>
</dbReference>
<dbReference type="STRING" id="1296565.SAMN05660657_03534"/>
<sequence length="1209" mass="129148">MRGGMKIYAGPPAAARRYLEADRGRADDYYLTEGTGIARRYTATAGRVQELAALTGDGYESWVAGRDLDTREPRGRLRTDERAVRFVEVVVNGPKSWSLAAALHPEIADAYDAAQDRAAAEIIGWLAQHATTRVGPRGGQVQLPVEVLEAVTVRHYTSRAGDPHRHLHLQLNARVFAAGKWRGLHTVGVRDFLTAVNGIGHAAVACDLQFRMALAAHGYTLDATGETQELASYVGPLSARAAQIGRNLDGYERDWRTAHPGESPGPALRRAWDARAWADGRPDKILPRSGVDLIARWRAELTALGYRDPETPVQLRPTPVGALDRDGAVKMMLTRLAASRSAWNAADLRGEAEQLNAATGIVVEPAVRSELAEDITARALSCCVPLLEREGVPEHIRAWTSAAVLEVEADLTTRLAARGDSTGCDADLRLDRIASLERLDDGQAATAAALAGSRPLVVVEGAAGTGKTTALAAARRLLEQQGRRLVVVTPTLKAAQVAAGEVGTAAASAAWLAFQHGWRWTADGAWSRLTAGQADPSTGVVYAGPADHARLRPRDLLVIDEAAMLDQDTARALLAVADECEVRIALLGDRHQLPAVGRGGVLDLAVRAADPAACLTLEAVHRFVRTDEAGPAMPDTQYAELTLAMRGGVDPGAVFDALHLRGQIRLHPDAAARLEALVAVAAASTFDGHAVAVVVGTREQAAELNAAIRDRLVAEGGVDDTSVVMTRAGQRIGAGDRIATRRNDRTLGVANRDTWTVAAVTPHGKLVVTLVGPTGGDVTPDVTPSGPPGRVLPAGYVAEHVELAYASTAHGVQGDTVPAAHVLINEHTAAAATYVGMTRGRTANTAHLVAADLAAARAQWVTVFGRDRADLGPSHAAELAASEAARYARLRPLAQVLTNLHSAWTAEQSCLDRLDALQLRREVLRTIVAADADHASQLLALEDRQRQAAIAARAATDRAAASGAVVTAEAGRLRDTLLTRWAAQREDARRAAQTVLHDPGRLRRRRGAFRRAEEQLTGWADRWRTCLSNLPTEPRRLASVASSPDDRPRLQAAFDDAARRISEAAHPEQARLRAAADAAQAVHGHASRALDEARRRQEDRLSRLTAHGHFLGASGRLATARDGVTAAEHELAAARARIAELASDPTLLAQPPDRLTQERDAWRGRRNAERARRQVAPSSPLTPPPTHGVRPPKSVHLTPSLGRSPSIGW</sequence>
<dbReference type="Proteomes" id="UP000199546">
    <property type="component" value="Unassembled WGS sequence"/>
</dbReference>
<dbReference type="Gene3D" id="3.40.50.300">
    <property type="entry name" value="P-loop containing nucleotide triphosphate hydrolases"/>
    <property type="match status" value="2"/>
</dbReference>
<dbReference type="Pfam" id="PF08751">
    <property type="entry name" value="TrwC"/>
    <property type="match status" value="1"/>
</dbReference>
<dbReference type="InterPro" id="IPR014862">
    <property type="entry name" value="TrwC"/>
</dbReference>
<evidence type="ECO:0000313" key="3">
    <source>
        <dbReference type="EMBL" id="SFT85409.1"/>
    </source>
</evidence>